<dbReference type="SMART" id="SM00228">
    <property type="entry name" value="PDZ"/>
    <property type="match status" value="1"/>
</dbReference>
<gene>
    <name evidence="2" type="ORF">ONB1V03_LOCUS13284</name>
</gene>
<proteinExistence type="predicted"/>
<reference evidence="2" key="1">
    <citation type="submission" date="2020-11" db="EMBL/GenBank/DDBJ databases">
        <authorList>
            <person name="Tran Van P."/>
        </authorList>
    </citation>
    <scope>NUCLEOTIDE SEQUENCE</scope>
</reference>
<dbReference type="OrthoDB" id="438726at2759"/>
<dbReference type="PANTHER" id="PTHR19964">
    <property type="entry name" value="MULTIPLE PDZ DOMAIN PROTEIN"/>
    <property type="match status" value="1"/>
</dbReference>
<evidence type="ECO:0000313" key="2">
    <source>
        <dbReference type="EMBL" id="CAD7656648.1"/>
    </source>
</evidence>
<sequence>MDLDSQQKESVCVKEVHKDSAADKDGRLRKGDLILAVNERSLRDISFRDAVQVLREAASPLRLLILRENAQKLFTTHQCSDLMGSDRKI</sequence>
<dbReference type="CDD" id="cd00136">
    <property type="entry name" value="PDZ_canonical"/>
    <property type="match status" value="1"/>
</dbReference>
<dbReference type="AlphaFoldDB" id="A0A7R9QT03"/>
<protein>
    <recommendedName>
        <fullName evidence="1">PDZ domain-containing protein</fullName>
    </recommendedName>
</protein>
<dbReference type="InterPro" id="IPR036034">
    <property type="entry name" value="PDZ_sf"/>
</dbReference>
<evidence type="ECO:0000313" key="3">
    <source>
        <dbReference type="Proteomes" id="UP000728032"/>
    </source>
</evidence>
<dbReference type="Proteomes" id="UP000728032">
    <property type="component" value="Unassembled WGS sequence"/>
</dbReference>
<feature type="domain" description="PDZ" evidence="1">
    <location>
        <begin position="1"/>
        <end position="69"/>
    </location>
</feature>
<dbReference type="InterPro" id="IPR001478">
    <property type="entry name" value="PDZ"/>
</dbReference>
<dbReference type="EMBL" id="OC926324">
    <property type="protein sequence ID" value="CAD7656648.1"/>
    <property type="molecule type" value="Genomic_DNA"/>
</dbReference>
<name>A0A7R9QT03_9ACAR</name>
<dbReference type="EMBL" id="CAJPVJ010011499">
    <property type="protein sequence ID" value="CAG2173835.1"/>
    <property type="molecule type" value="Genomic_DNA"/>
</dbReference>
<dbReference type="PANTHER" id="PTHR19964:SF92">
    <property type="entry name" value="PATJ HOMOLOG"/>
    <property type="match status" value="1"/>
</dbReference>
<keyword evidence="3" id="KW-1185">Reference proteome</keyword>
<organism evidence="2">
    <name type="scientific">Oppiella nova</name>
    <dbReference type="NCBI Taxonomy" id="334625"/>
    <lineage>
        <taxon>Eukaryota</taxon>
        <taxon>Metazoa</taxon>
        <taxon>Ecdysozoa</taxon>
        <taxon>Arthropoda</taxon>
        <taxon>Chelicerata</taxon>
        <taxon>Arachnida</taxon>
        <taxon>Acari</taxon>
        <taxon>Acariformes</taxon>
        <taxon>Sarcoptiformes</taxon>
        <taxon>Oribatida</taxon>
        <taxon>Brachypylina</taxon>
        <taxon>Oppioidea</taxon>
        <taxon>Oppiidae</taxon>
        <taxon>Oppiella</taxon>
    </lineage>
</organism>
<evidence type="ECO:0000259" key="1">
    <source>
        <dbReference type="PROSITE" id="PS50106"/>
    </source>
</evidence>
<dbReference type="SUPFAM" id="SSF50156">
    <property type="entry name" value="PDZ domain-like"/>
    <property type="match status" value="1"/>
</dbReference>
<dbReference type="Gene3D" id="2.30.42.10">
    <property type="match status" value="1"/>
</dbReference>
<dbReference type="Pfam" id="PF00595">
    <property type="entry name" value="PDZ"/>
    <property type="match status" value="1"/>
</dbReference>
<accession>A0A7R9QT03</accession>
<dbReference type="InterPro" id="IPR051342">
    <property type="entry name" value="PDZ_scaffold"/>
</dbReference>
<dbReference type="PROSITE" id="PS50106">
    <property type="entry name" value="PDZ"/>
    <property type="match status" value="1"/>
</dbReference>